<protein>
    <submittedName>
        <fullName evidence="6">Serine protease</fullName>
    </submittedName>
</protein>
<organism evidence="6 7">
    <name type="scientific">Mycetocola zhadangensis</name>
    <dbReference type="NCBI Taxonomy" id="1164595"/>
    <lineage>
        <taxon>Bacteria</taxon>
        <taxon>Bacillati</taxon>
        <taxon>Actinomycetota</taxon>
        <taxon>Actinomycetes</taxon>
        <taxon>Micrococcales</taxon>
        <taxon>Microbacteriaceae</taxon>
        <taxon>Mycetocola</taxon>
    </lineage>
</organism>
<dbReference type="PRINTS" id="PR00834">
    <property type="entry name" value="PROTEASES2C"/>
</dbReference>
<dbReference type="InterPro" id="IPR009003">
    <property type="entry name" value="Peptidase_S1_PA"/>
</dbReference>
<keyword evidence="6" id="KW-0378">Hydrolase</keyword>
<dbReference type="PANTHER" id="PTHR43019:SF23">
    <property type="entry name" value="PROTEASE DO-LIKE 5, CHLOROPLASTIC"/>
    <property type="match status" value="1"/>
</dbReference>
<keyword evidence="7" id="KW-1185">Reference proteome</keyword>
<evidence type="ECO:0000256" key="3">
    <source>
        <dbReference type="ARBA" id="ARBA00022989"/>
    </source>
</evidence>
<feature type="transmembrane region" description="Helical" evidence="5">
    <location>
        <begin position="40"/>
        <end position="61"/>
    </location>
</feature>
<gene>
    <name evidence="6" type="ORF">D9V28_07845</name>
</gene>
<evidence type="ECO:0000256" key="4">
    <source>
        <dbReference type="ARBA" id="ARBA00023136"/>
    </source>
</evidence>
<dbReference type="OrthoDB" id="9766361at2"/>
<sequence>MNPDTAGGPLNAASFGSIALDVVLLVVVVGALIQGYSRGLFRIVGGIAGMIAGGVAAFFSLPLIATWLPEWRVLASIAAAVLLISIGYTVGIALGNLIRRPLHKTPLKLVDKLVGALANTSVALLVISVLAFSAQALGAPMVSQAMASSTVLRTLDSLMPAPVESFLAQVRTTVMNDGLPRVLDAVGVPTTSPDLPAVQLDSPALTTAAASVVRITGNAPSCGTGRVGSGFVVSEDRVVTNAHVLAGVTELVVEAPNEMPRPGRIVYFDPVDDLAVIDVSGLDAPALPMATALSPGSEAAVMGYPFGGPFTAGSASVLAHGTTLVPDIYGATPAPRQVYTLAANVQQGNSGGPLLTTDGAVVGVIFAKSDVTENVGYALTMEEVLPVIAQAPSFSAQVQSGACTR</sequence>
<dbReference type="Pfam" id="PF13365">
    <property type="entry name" value="Trypsin_2"/>
    <property type="match status" value="1"/>
</dbReference>
<evidence type="ECO:0000256" key="1">
    <source>
        <dbReference type="ARBA" id="ARBA00004141"/>
    </source>
</evidence>
<comment type="subcellular location">
    <subcellularLocation>
        <location evidence="1">Membrane</location>
        <topology evidence="1">Multi-pass membrane protein</topology>
    </subcellularLocation>
</comment>
<reference evidence="6 7" key="1">
    <citation type="submission" date="2018-10" db="EMBL/GenBank/DDBJ databases">
        <authorList>
            <person name="Li J."/>
        </authorList>
    </citation>
    <scope>NUCLEOTIDE SEQUENCE [LARGE SCALE GENOMIC DNA]</scope>
    <source>
        <strain evidence="6 7">ZD1-4</strain>
    </source>
</reference>
<dbReference type="NCBIfam" id="NF033740">
    <property type="entry name" value="MarP_fam_protase"/>
    <property type="match status" value="1"/>
</dbReference>
<keyword evidence="4 5" id="KW-0472">Membrane</keyword>
<dbReference type="InterPro" id="IPR047680">
    <property type="entry name" value="MarP-like"/>
</dbReference>
<dbReference type="Gene3D" id="2.40.10.10">
    <property type="entry name" value="Trypsin-like serine proteases"/>
    <property type="match status" value="2"/>
</dbReference>
<dbReference type="GO" id="GO:0006508">
    <property type="term" value="P:proteolysis"/>
    <property type="evidence" value="ECO:0007669"/>
    <property type="project" value="UniProtKB-KW"/>
</dbReference>
<dbReference type="GO" id="GO:0009403">
    <property type="term" value="P:toxin biosynthetic process"/>
    <property type="evidence" value="ECO:0007669"/>
    <property type="project" value="InterPro"/>
</dbReference>
<feature type="transmembrane region" description="Helical" evidence="5">
    <location>
        <begin position="73"/>
        <end position="97"/>
    </location>
</feature>
<dbReference type="SUPFAM" id="SSF50494">
    <property type="entry name" value="Trypsin-like serine proteases"/>
    <property type="match status" value="1"/>
</dbReference>
<keyword evidence="6" id="KW-0645">Protease</keyword>
<dbReference type="EMBL" id="RCWJ01000002">
    <property type="protein sequence ID" value="RLQ84134.1"/>
    <property type="molecule type" value="Genomic_DNA"/>
</dbReference>
<dbReference type="InterPro" id="IPR001940">
    <property type="entry name" value="Peptidase_S1C"/>
</dbReference>
<evidence type="ECO:0000313" key="6">
    <source>
        <dbReference type="EMBL" id="RLQ84134.1"/>
    </source>
</evidence>
<dbReference type="Pfam" id="PF02674">
    <property type="entry name" value="Colicin_V"/>
    <property type="match status" value="1"/>
</dbReference>
<name>A0A3L7J124_9MICO</name>
<dbReference type="GO" id="GO:0016020">
    <property type="term" value="C:membrane"/>
    <property type="evidence" value="ECO:0007669"/>
    <property type="project" value="UniProtKB-SubCell"/>
</dbReference>
<dbReference type="Proteomes" id="UP000282460">
    <property type="component" value="Unassembled WGS sequence"/>
</dbReference>
<comment type="caution">
    <text evidence="6">The sequence shown here is derived from an EMBL/GenBank/DDBJ whole genome shotgun (WGS) entry which is preliminary data.</text>
</comment>
<dbReference type="GO" id="GO:0004252">
    <property type="term" value="F:serine-type endopeptidase activity"/>
    <property type="evidence" value="ECO:0007669"/>
    <property type="project" value="InterPro"/>
</dbReference>
<dbReference type="InterPro" id="IPR043504">
    <property type="entry name" value="Peptidase_S1_PA_chymotrypsin"/>
</dbReference>
<proteinExistence type="predicted"/>
<feature type="transmembrane region" description="Helical" evidence="5">
    <location>
        <begin position="109"/>
        <end position="132"/>
    </location>
</feature>
<feature type="transmembrane region" description="Helical" evidence="5">
    <location>
        <begin position="12"/>
        <end position="33"/>
    </location>
</feature>
<accession>A0A3L7J124</accession>
<dbReference type="AlphaFoldDB" id="A0A3L7J124"/>
<dbReference type="InterPro" id="IPR003825">
    <property type="entry name" value="Colicin-V_CvpA"/>
</dbReference>
<keyword evidence="2 5" id="KW-0812">Transmembrane</keyword>
<evidence type="ECO:0000256" key="5">
    <source>
        <dbReference type="SAM" id="Phobius"/>
    </source>
</evidence>
<keyword evidence="3 5" id="KW-1133">Transmembrane helix</keyword>
<evidence type="ECO:0000256" key="2">
    <source>
        <dbReference type="ARBA" id="ARBA00022692"/>
    </source>
</evidence>
<dbReference type="PANTHER" id="PTHR43019">
    <property type="entry name" value="SERINE ENDOPROTEASE DEGS"/>
    <property type="match status" value="1"/>
</dbReference>
<evidence type="ECO:0000313" key="7">
    <source>
        <dbReference type="Proteomes" id="UP000282460"/>
    </source>
</evidence>